<proteinExistence type="predicted"/>
<reference evidence="2" key="1">
    <citation type="journal article" date="2020" name="Stud. Mycol.">
        <title>101 Dothideomycetes genomes: a test case for predicting lifestyles and emergence of pathogens.</title>
        <authorList>
            <person name="Haridas S."/>
            <person name="Albert R."/>
            <person name="Binder M."/>
            <person name="Bloem J."/>
            <person name="Labutti K."/>
            <person name="Salamov A."/>
            <person name="Andreopoulos B."/>
            <person name="Baker S."/>
            <person name="Barry K."/>
            <person name="Bills G."/>
            <person name="Bluhm B."/>
            <person name="Cannon C."/>
            <person name="Castanera R."/>
            <person name="Culley D."/>
            <person name="Daum C."/>
            <person name="Ezra D."/>
            <person name="Gonzalez J."/>
            <person name="Henrissat B."/>
            <person name="Kuo A."/>
            <person name="Liang C."/>
            <person name="Lipzen A."/>
            <person name="Lutzoni F."/>
            <person name="Magnuson J."/>
            <person name="Mondo S."/>
            <person name="Nolan M."/>
            <person name="Ohm R."/>
            <person name="Pangilinan J."/>
            <person name="Park H.-J."/>
            <person name="Ramirez L."/>
            <person name="Alfaro M."/>
            <person name="Sun H."/>
            <person name="Tritt A."/>
            <person name="Yoshinaga Y."/>
            <person name="Zwiers L.-H."/>
            <person name="Turgeon B."/>
            <person name="Goodwin S."/>
            <person name="Spatafora J."/>
            <person name="Crous P."/>
            <person name="Grigoriev I."/>
        </authorList>
    </citation>
    <scope>NUCLEOTIDE SEQUENCE</scope>
    <source>
        <strain evidence="2">CBS 122367</strain>
    </source>
</reference>
<dbReference type="InterPro" id="IPR018858">
    <property type="entry name" value="DUF2458"/>
</dbReference>
<name>A0A6G1J9U8_9PLEO</name>
<protein>
    <submittedName>
        <fullName evidence="2">Uncharacterized protein</fullName>
    </submittedName>
</protein>
<evidence type="ECO:0000313" key="2">
    <source>
        <dbReference type="EMBL" id="KAF2687302.1"/>
    </source>
</evidence>
<evidence type="ECO:0000313" key="3">
    <source>
        <dbReference type="Proteomes" id="UP000799291"/>
    </source>
</evidence>
<accession>A0A6G1J9U8</accession>
<dbReference type="EMBL" id="MU005575">
    <property type="protein sequence ID" value="KAF2687302.1"/>
    <property type="molecule type" value="Genomic_DNA"/>
</dbReference>
<keyword evidence="3" id="KW-1185">Reference proteome</keyword>
<dbReference type="Proteomes" id="UP000799291">
    <property type="component" value="Unassembled WGS sequence"/>
</dbReference>
<dbReference type="Pfam" id="PF10454">
    <property type="entry name" value="DUF2458"/>
    <property type="match status" value="1"/>
</dbReference>
<organism evidence="2 3">
    <name type="scientific">Lentithecium fluviatile CBS 122367</name>
    <dbReference type="NCBI Taxonomy" id="1168545"/>
    <lineage>
        <taxon>Eukaryota</taxon>
        <taxon>Fungi</taxon>
        <taxon>Dikarya</taxon>
        <taxon>Ascomycota</taxon>
        <taxon>Pezizomycotina</taxon>
        <taxon>Dothideomycetes</taxon>
        <taxon>Pleosporomycetidae</taxon>
        <taxon>Pleosporales</taxon>
        <taxon>Massarineae</taxon>
        <taxon>Lentitheciaceae</taxon>
        <taxon>Lentithecium</taxon>
    </lineage>
</organism>
<gene>
    <name evidence="2" type="ORF">K458DRAFT_188920</name>
</gene>
<feature type="compositionally biased region" description="Polar residues" evidence="1">
    <location>
        <begin position="29"/>
        <end position="53"/>
    </location>
</feature>
<evidence type="ECO:0000256" key="1">
    <source>
        <dbReference type="SAM" id="MobiDB-lite"/>
    </source>
</evidence>
<sequence>MAENEGIQNMDLQQILQTLASLSNVGNVPTQAQQQPYDPTQVQAPTESLSPAQTGIPYGHEQPSDPRLSARPPSLALQSQPLQTRPSAPTIDPATITTWKHGLRCVTKLASQNPNFAPTIRQMMKHQEQSVKGWESGRLQLVKDHTVKRQSEKRAREKNTLPGLVDNTPPLRTPEQEQKELQEYYWKVYWACAEMVEGMERQLKGLGVPFFGVRPHLILEDGAEQTEEEGQSGQEMGGKIKRKDMLELQRKMLNHLVEMYGD</sequence>
<feature type="region of interest" description="Disordered" evidence="1">
    <location>
        <begin position="29"/>
        <end position="92"/>
    </location>
</feature>
<dbReference type="AlphaFoldDB" id="A0A6G1J9U8"/>
<feature type="compositionally biased region" description="Polar residues" evidence="1">
    <location>
        <begin position="76"/>
        <end position="87"/>
    </location>
</feature>
<dbReference type="OrthoDB" id="5363415at2759"/>